<dbReference type="EMBL" id="FPHB01000040">
    <property type="protein sequence ID" value="SFV57562.1"/>
    <property type="molecule type" value="Genomic_DNA"/>
</dbReference>
<feature type="domain" description="N-acetyltransferase" evidence="1">
    <location>
        <begin position="1"/>
        <end position="37"/>
    </location>
</feature>
<evidence type="ECO:0000313" key="2">
    <source>
        <dbReference type="EMBL" id="SFV57562.1"/>
    </source>
</evidence>
<evidence type="ECO:0000259" key="1">
    <source>
        <dbReference type="Pfam" id="PF00583"/>
    </source>
</evidence>
<dbReference type="InterPro" id="IPR016181">
    <property type="entry name" value="Acyl_CoA_acyltransferase"/>
</dbReference>
<sequence>MHKIISYAFETLQLKTIYANVYKSNQKAIKLYEKFHFITQKTDEDFLYMKLNNQ</sequence>
<dbReference type="AlphaFoldDB" id="A0A1W1BVT4"/>
<dbReference type="Gene3D" id="3.40.630.30">
    <property type="match status" value="1"/>
</dbReference>
<name>A0A1W1BVT4_9ZZZZ</name>
<proteinExistence type="predicted"/>
<dbReference type="GO" id="GO:0016747">
    <property type="term" value="F:acyltransferase activity, transferring groups other than amino-acyl groups"/>
    <property type="evidence" value="ECO:0007669"/>
    <property type="project" value="InterPro"/>
</dbReference>
<accession>A0A1W1BVT4</accession>
<organism evidence="2">
    <name type="scientific">hydrothermal vent metagenome</name>
    <dbReference type="NCBI Taxonomy" id="652676"/>
    <lineage>
        <taxon>unclassified sequences</taxon>
        <taxon>metagenomes</taxon>
        <taxon>ecological metagenomes</taxon>
    </lineage>
</organism>
<dbReference type="InterPro" id="IPR000182">
    <property type="entry name" value="GNAT_dom"/>
</dbReference>
<protein>
    <recommendedName>
        <fullName evidence="1">N-acetyltransferase domain-containing protein</fullName>
    </recommendedName>
</protein>
<dbReference type="SUPFAM" id="SSF55729">
    <property type="entry name" value="Acyl-CoA N-acyltransferases (Nat)"/>
    <property type="match status" value="1"/>
</dbReference>
<gene>
    <name evidence="2" type="ORF">MNB_SM-7-1174</name>
</gene>
<reference evidence="2" key="1">
    <citation type="submission" date="2016-10" db="EMBL/GenBank/DDBJ databases">
        <authorList>
            <person name="de Groot N.N."/>
        </authorList>
    </citation>
    <scope>NUCLEOTIDE SEQUENCE</scope>
</reference>
<dbReference type="Pfam" id="PF00583">
    <property type="entry name" value="Acetyltransf_1"/>
    <property type="match status" value="1"/>
</dbReference>